<feature type="compositionally biased region" description="Basic and acidic residues" evidence="1">
    <location>
        <begin position="1"/>
        <end position="41"/>
    </location>
</feature>
<reference evidence="2 3" key="1">
    <citation type="journal article" date="2010" name="Science">
        <title>Genomic comparison of the ants Camponotus floridanus and Harpegnathos saltator.</title>
        <authorList>
            <person name="Bonasio R."/>
            <person name="Zhang G."/>
            <person name="Ye C."/>
            <person name="Mutti N.S."/>
            <person name="Fang X."/>
            <person name="Qin N."/>
            <person name="Donahue G."/>
            <person name="Yang P."/>
            <person name="Li Q."/>
            <person name="Li C."/>
            <person name="Zhang P."/>
            <person name="Huang Z."/>
            <person name="Berger S.L."/>
            <person name="Reinberg D."/>
            <person name="Wang J."/>
            <person name="Liebig J."/>
        </authorList>
    </citation>
    <scope>NUCLEOTIDE SEQUENCE [LARGE SCALE GENOMIC DNA]</scope>
    <source>
        <strain evidence="3">C129</strain>
    </source>
</reference>
<evidence type="ECO:0000313" key="2">
    <source>
        <dbReference type="EMBL" id="EFN65794.1"/>
    </source>
</evidence>
<gene>
    <name evidence="2" type="ORF">EAG_08657</name>
</gene>
<evidence type="ECO:0000256" key="1">
    <source>
        <dbReference type="SAM" id="MobiDB-lite"/>
    </source>
</evidence>
<feature type="region of interest" description="Disordered" evidence="1">
    <location>
        <begin position="121"/>
        <end position="171"/>
    </location>
</feature>
<protein>
    <submittedName>
        <fullName evidence="2">Uncharacterized protein</fullName>
    </submittedName>
</protein>
<dbReference type="InParanoid" id="E2AL98"/>
<dbReference type="Proteomes" id="UP000000311">
    <property type="component" value="Unassembled WGS sequence"/>
</dbReference>
<name>E2AL98_CAMFO</name>
<keyword evidence="3" id="KW-1185">Reference proteome</keyword>
<dbReference type="AlphaFoldDB" id="E2AL98"/>
<feature type="compositionally biased region" description="Basic and acidic residues" evidence="1">
    <location>
        <begin position="48"/>
        <end position="82"/>
    </location>
</feature>
<accession>E2AL98</accession>
<evidence type="ECO:0000313" key="3">
    <source>
        <dbReference type="Proteomes" id="UP000000311"/>
    </source>
</evidence>
<dbReference type="EMBL" id="GL440553">
    <property type="protein sequence ID" value="EFN65794.1"/>
    <property type="molecule type" value="Genomic_DNA"/>
</dbReference>
<feature type="region of interest" description="Disordered" evidence="1">
    <location>
        <begin position="217"/>
        <end position="240"/>
    </location>
</feature>
<feature type="compositionally biased region" description="Basic and acidic residues" evidence="1">
    <location>
        <begin position="131"/>
        <end position="157"/>
    </location>
</feature>
<sequence>MEKRVRAAHYARDASRSSPRVEARGRSEGARRDERRRDAHRGVATGRGSERGRIAERRGRVKACARDGGGEEPLEKPRREGFADPLVVARAAVDVFREEKPLSCERRASIGRSLKHVEAISVSRGRSGGRRKGEKERNEEKRDEAGSARDGDLETSSRKRRARVVTRDSAARRSSSTYRGFYHWHRASGATVRAKVSREVATLRALVRRARCAPHASRCLIPPTPSDSPGSPCGDDQSRQRSLSARGCLRTICLRSILRRSLDD</sequence>
<proteinExistence type="predicted"/>
<feature type="region of interest" description="Disordered" evidence="1">
    <location>
        <begin position="1"/>
        <end position="82"/>
    </location>
</feature>
<organism evidence="3">
    <name type="scientific">Camponotus floridanus</name>
    <name type="common">Florida carpenter ant</name>
    <dbReference type="NCBI Taxonomy" id="104421"/>
    <lineage>
        <taxon>Eukaryota</taxon>
        <taxon>Metazoa</taxon>
        <taxon>Ecdysozoa</taxon>
        <taxon>Arthropoda</taxon>
        <taxon>Hexapoda</taxon>
        <taxon>Insecta</taxon>
        <taxon>Pterygota</taxon>
        <taxon>Neoptera</taxon>
        <taxon>Endopterygota</taxon>
        <taxon>Hymenoptera</taxon>
        <taxon>Apocrita</taxon>
        <taxon>Aculeata</taxon>
        <taxon>Formicoidea</taxon>
        <taxon>Formicidae</taxon>
        <taxon>Formicinae</taxon>
        <taxon>Camponotus</taxon>
    </lineage>
</organism>